<gene>
    <name evidence="3" type="ORF">R3P38DRAFT_493444</name>
</gene>
<evidence type="ECO:0000256" key="2">
    <source>
        <dbReference type="SAM" id="Phobius"/>
    </source>
</evidence>
<proteinExistence type="predicted"/>
<feature type="region of interest" description="Disordered" evidence="1">
    <location>
        <begin position="361"/>
        <end position="392"/>
    </location>
</feature>
<sequence>MIFFPRPFTSSTTHTSQQPSTSKSRMYLHFPRSKIIRQILASILLTAIVIALSFGITSHLILGEVDDHLPLENAPPQQISLTANFLDIDTTARTMTVDWYTDYDCDNSTQIFATNIFVDSNLLAAPSGTQLSDMASIAIPTTPIFRMNITEACSDEDNRARANSPVFRTILKLTGQPSASRSRQAGQANRDSLQAYPFDNYYFEVFMFATVASTNQSVGMNLEDSFGTPINFELSLRKDISFNNDRGLYLHFTVKRSTAVKSLVIIIVIANWLVTLAFLWVTVAAFVWDHEIVTEMFVVPIATLFAFTSVRANFPGAPSGFGAVVDYYGILPNLGLMTLSSAILLLRVLFRRVSGAARRARVQKDVEPSSNSPLTQKGVESTAGSPEPATAV</sequence>
<feature type="transmembrane region" description="Helical" evidence="2">
    <location>
        <begin position="330"/>
        <end position="350"/>
    </location>
</feature>
<name>A0AAW0CJ60_9AGAR</name>
<protein>
    <recommendedName>
        <fullName evidence="5">Transmembrane protein</fullName>
    </recommendedName>
</protein>
<organism evidence="3 4">
    <name type="scientific">Favolaschia claudopus</name>
    <dbReference type="NCBI Taxonomy" id="2862362"/>
    <lineage>
        <taxon>Eukaryota</taxon>
        <taxon>Fungi</taxon>
        <taxon>Dikarya</taxon>
        <taxon>Basidiomycota</taxon>
        <taxon>Agaricomycotina</taxon>
        <taxon>Agaricomycetes</taxon>
        <taxon>Agaricomycetidae</taxon>
        <taxon>Agaricales</taxon>
        <taxon>Marasmiineae</taxon>
        <taxon>Mycenaceae</taxon>
        <taxon>Favolaschia</taxon>
    </lineage>
</organism>
<dbReference type="Proteomes" id="UP001362999">
    <property type="component" value="Unassembled WGS sequence"/>
</dbReference>
<feature type="compositionally biased region" description="Low complexity" evidence="1">
    <location>
        <begin position="9"/>
        <end position="22"/>
    </location>
</feature>
<feature type="compositionally biased region" description="Polar residues" evidence="1">
    <location>
        <begin position="368"/>
        <end position="384"/>
    </location>
</feature>
<feature type="transmembrane region" description="Helical" evidence="2">
    <location>
        <begin position="39"/>
        <end position="62"/>
    </location>
</feature>
<reference evidence="3 4" key="1">
    <citation type="journal article" date="2024" name="J Genomics">
        <title>Draft genome sequencing and assembly of Favolaschia claudopus CIRM-BRFM 2984 isolated from oak limbs.</title>
        <authorList>
            <person name="Navarro D."/>
            <person name="Drula E."/>
            <person name="Chaduli D."/>
            <person name="Cazenave R."/>
            <person name="Ahrendt S."/>
            <person name="Wang J."/>
            <person name="Lipzen A."/>
            <person name="Daum C."/>
            <person name="Barry K."/>
            <person name="Grigoriev I.V."/>
            <person name="Favel A."/>
            <person name="Rosso M.N."/>
            <person name="Martin F."/>
        </authorList>
    </citation>
    <scope>NUCLEOTIDE SEQUENCE [LARGE SCALE GENOMIC DNA]</scope>
    <source>
        <strain evidence="3 4">CIRM-BRFM 2984</strain>
    </source>
</reference>
<feature type="region of interest" description="Disordered" evidence="1">
    <location>
        <begin position="1"/>
        <end position="23"/>
    </location>
</feature>
<feature type="transmembrane region" description="Helical" evidence="2">
    <location>
        <begin position="263"/>
        <end position="287"/>
    </location>
</feature>
<dbReference type="AlphaFoldDB" id="A0AAW0CJ60"/>
<keyword evidence="2" id="KW-0472">Membrane</keyword>
<keyword evidence="2" id="KW-0812">Transmembrane</keyword>
<dbReference type="EMBL" id="JAWWNJ010000016">
    <property type="protein sequence ID" value="KAK7039875.1"/>
    <property type="molecule type" value="Genomic_DNA"/>
</dbReference>
<comment type="caution">
    <text evidence="3">The sequence shown here is derived from an EMBL/GenBank/DDBJ whole genome shotgun (WGS) entry which is preliminary data.</text>
</comment>
<evidence type="ECO:0000313" key="3">
    <source>
        <dbReference type="EMBL" id="KAK7039875.1"/>
    </source>
</evidence>
<dbReference type="Pfam" id="PF14494">
    <property type="entry name" value="DUF4436"/>
    <property type="match status" value="1"/>
</dbReference>
<evidence type="ECO:0000313" key="4">
    <source>
        <dbReference type="Proteomes" id="UP001362999"/>
    </source>
</evidence>
<keyword evidence="2" id="KW-1133">Transmembrane helix</keyword>
<evidence type="ECO:0000256" key="1">
    <source>
        <dbReference type="SAM" id="MobiDB-lite"/>
    </source>
</evidence>
<dbReference type="InterPro" id="IPR027948">
    <property type="entry name" value="DUF4436"/>
</dbReference>
<keyword evidence="4" id="KW-1185">Reference proteome</keyword>
<evidence type="ECO:0008006" key="5">
    <source>
        <dbReference type="Google" id="ProtNLM"/>
    </source>
</evidence>
<accession>A0AAW0CJ60</accession>